<evidence type="ECO:0000256" key="1">
    <source>
        <dbReference type="ARBA" id="ARBA00007362"/>
    </source>
</evidence>
<feature type="transmembrane region" description="Helical" evidence="2">
    <location>
        <begin position="171"/>
        <end position="191"/>
    </location>
</feature>
<dbReference type="Proteomes" id="UP001500618">
    <property type="component" value="Unassembled WGS sequence"/>
</dbReference>
<dbReference type="Pfam" id="PF00892">
    <property type="entry name" value="EamA"/>
    <property type="match status" value="1"/>
</dbReference>
<feature type="transmembrane region" description="Helical" evidence="2">
    <location>
        <begin position="115"/>
        <end position="133"/>
    </location>
</feature>
<feature type="transmembrane region" description="Helical" evidence="2">
    <location>
        <begin position="64"/>
        <end position="84"/>
    </location>
</feature>
<comment type="caution">
    <text evidence="4">The sequence shown here is derived from an EMBL/GenBank/DDBJ whole genome shotgun (WGS) entry which is preliminary data.</text>
</comment>
<feature type="transmembrane region" description="Helical" evidence="2">
    <location>
        <begin position="229"/>
        <end position="249"/>
    </location>
</feature>
<comment type="similarity">
    <text evidence="1">Belongs to the EamA transporter family.</text>
</comment>
<accession>A0ABP4TXN2</accession>
<reference evidence="5" key="1">
    <citation type="journal article" date="2019" name="Int. J. Syst. Evol. Microbiol.">
        <title>The Global Catalogue of Microorganisms (GCM) 10K type strain sequencing project: providing services to taxonomists for standard genome sequencing and annotation.</title>
        <authorList>
            <consortium name="The Broad Institute Genomics Platform"/>
            <consortium name="The Broad Institute Genome Sequencing Center for Infectious Disease"/>
            <person name="Wu L."/>
            <person name="Ma J."/>
        </authorList>
    </citation>
    <scope>NUCLEOTIDE SEQUENCE [LARGE SCALE GENOMIC DNA]</scope>
    <source>
        <strain evidence="5">JCM 14718</strain>
    </source>
</reference>
<keyword evidence="2" id="KW-0812">Transmembrane</keyword>
<name>A0ABP4TXN2_9ACTN</name>
<sequence>MPPHAYFVTSAVFHYLGPSFAVLLFARVGVLGVAWLRIAAAAAVFAIWRRPWLVLIRARGQQRLLLLALGAVLGLMNVVFYLAIDRLPLSTVGAIEFLGPVLLAAVGVRTWRNLAALLFAMGGVALLTEVRLVGEPLGFVFAFVNCAGFVLYVVLGHRIAGDGGAEGIDRLGASMLVALVVVSPVGFVEAARTFTQPLLLAAGIGVGICSSVVPYVCDQLAMARLPRSTFALLLALLPATATVIGIVVLRQVPTLTEVAGILLVIVGVAVHSDRTPQRPAAGGRGR</sequence>
<keyword evidence="5" id="KW-1185">Reference proteome</keyword>
<keyword evidence="2" id="KW-1133">Transmembrane helix</keyword>
<dbReference type="EMBL" id="BAAANY010000020">
    <property type="protein sequence ID" value="GAA1695400.1"/>
    <property type="molecule type" value="Genomic_DNA"/>
</dbReference>
<dbReference type="SUPFAM" id="SSF103481">
    <property type="entry name" value="Multidrug resistance efflux transporter EmrE"/>
    <property type="match status" value="2"/>
</dbReference>
<feature type="domain" description="EamA" evidence="3">
    <location>
        <begin position="138"/>
        <end position="270"/>
    </location>
</feature>
<gene>
    <name evidence="4" type="ORF">GCM10009765_50770</name>
</gene>
<protein>
    <submittedName>
        <fullName evidence="4">DMT family transporter</fullName>
    </submittedName>
</protein>
<organism evidence="4 5">
    <name type="scientific">Fodinicola feengrottensis</name>
    <dbReference type="NCBI Taxonomy" id="435914"/>
    <lineage>
        <taxon>Bacteria</taxon>
        <taxon>Bacillati</taxon>
        <taxon>Actinomycetota</taxon>
        <taxon>Actinomycetes</taxon>
        <taxon>Mycobacteriales</taxon>
        <taxon>Fodinicola</taxon>
    </lineage>
</organism>
<feature type="transmembrane region" description="Helical" evidence="2">
    <location>
        <begin position="197"/>
        <end position="217"/>
    </location>
</feature>
<evidence type="ECO:0000313" key="4">
    <source>
        <dbReference type="EMBL" id="GAA1695400.1"/>
    </source>
</evidence>
<evidence type="ECO:0000259" key="3">
    <source>
        <dbReference type="Pfam" id="PF00892"/>
    </source>
</evidence>
<dbReference type="Gene3D" id="1.10.3730.20">
    <property type="match status" value="1"/>
</dbReference>
<feature type="transmembrane region" description="Helical" evidence="2">
    <location>
        <begin position="139"/>
        <end position="159"/>
    </location>
</feature>
<evidence type="ECO:0000313" key="5">
    <source>
        <dbReference type="Proteomes" id="UP001500618"/>
    </source>
</evidence>
<feature type="transmembrane region" description="Helical" evidence="2">
    <location>
        <begin position="20"/>
        <end position="48"/>
    </location>
</feature>
<feature type="transmembrane region" description="Helical" evidence="2">
    <location>
        <begin position="90"/>
        <end position="108"/>
    </location>
</feature>
<evidence type="ECO:0000256" key="2">
    <source>
        <dbReference type="SAM" id="Phobius"/>
    </source>
</evidence>
<proteinExistence type="inferred from homology"/>
<dbReference type="InterPro" id="IPR000620">
    <property type="entry name" value="EamA_dom"/>
</dbReference>
<keyword evidence="2" id="KW-0472">Membrane</keyword>
<feature type="transmembrane region" description="Helical" evidence="2">
    <location>
        <begin position="255"/>
        <end position="272"/>
    </location>
</feature>
<dbReference type="InterPro" id="IPR037185">
    <property type="entry name" value="EmrE-like"/>
</dbReference>